<sequence>PSFRCGNLFVVDAILSVNGYDLRNAKHQEAVDILSLRQGDLVMDVLSVSPDSDSDDGGTVLIEDQGGRVFHLYDNEVRMASGVDAKNGGASSSTSSRSSPMCAQTSSSSSTADEKI</sequence>
<dbReference type="InterPro" id="IPR001478">
    <property type="entry name" value="PDZ"/>
</dbReference>
<dbReference type="InterPro" id="IPR036034">
    <property type="entry name" value="PDZ_sf"/>
</dbReference>
<comment type="caution">
    <text evidence="3">The sequence shown here is derived from an EMBL/GenBank/DDBJ whole genome shotgun (WGS) entry which is preliminary data.</text>
</comment>
<gene>
    <name evidence="3" type="ORF">PMAYCL1PPCAC_21088</name>
</gene>
<dbReference type="PANTHER" id="PTHR16528">
    <property type="entry name" value="GOLGI-ASSOCIATED PDZ AND COILED-COIL MOTIF-CONTAINING"/>
    <property type="match status" value="1"/>
</dbReference>
<keyword evidence="4" id="KW-1185">Reference proteome</keyword>
<dbReference type="GO" id="GO:0005794">
    <property type="term" value="C:Golgi apparatus"/>
    <property type="evidence" value="ECO:0007669"/>
    <property type="project" value="InterPro"/>
</dbReference>
<accession>A0AAN5I3Q2</accession>
<evidence type="ECO:0000313" key="4">
    <source>
        <dbReference type="Proteomes" id="UP001328107"/>
    </source>
</evidence>
<feature type="compositionally biased region" description="Polar residues" evidence="1">
    <location>
        <begin position="101"/>
        <end position="116"/>
    </location>
</feature>
<dbReference type="GO" id="GO:0016020">
    <property type="term" value="C:membrane"/>
    <property type="evidence" value="ECO:0007669"/>
    <property type="project" value="TreeGrafter"/>
</dbReference>
<proteinExistence type="predicted"/>
<dbReference type="GO" id="GO:0044325">
    <property type="term" value="F:transmembrane transporter binding"/>
    <property type="evidence" value="ECO:0007669"/>
    <property type="project" value="TreeGrafter"/>
</dbReference>
<dbReference type="GO" id="GO:0030140">
    <property type="term" value="C:trans-Golgi network transport vesicle"/>
    <property type="evidence" value="ECO:0007669"/>
    <property type="project" value="TreeGrafter"/>
</dbReference>
<dbReference type="SUPFAM" id="SSF50156">
    <property type="entry name" value="PDZ domain-like"/>
    <property type="match status" value="1"/>
</dbReference>
<feature type="non-terminal residue" evidence="3">
    <location>
        <position position="1"/>
    </location>
</feature>
<dbReference type="AlphaFoldDB" id="A0AAN5I3Q2"/>
<name>A0AAN5I3Q2_9BILA</name>
<dbReference type="EMBL" id="BTRK01000005">
    <property type="protein sequence ID" value="GMR50893.1"/>
    <property type="molecule type" value="Genomic_DNA"/>
</dbReference>
<evidence type="ECO:0000259" key="2">
    <source>
        <dbReference type="PROSITE" id="PS50106"/>
    </source>
</evidence>
<protein>
    <recommendedName>
        <fullName evidence="2">PDZ domain-containing protein</fullName>
    </recommendedName>
</protein>
<evidence type="ECO:0000256" key="1">
    <source>
        <dbReference type="SAM" id="MobiDB-lite"/>
    </source>
</evidence>
<organism evidence="3 4">
    <name type="scientific">Pristionchus mayeri</name>
    <dbReference type="NCBI Taxonomy" id="1317129"/>
    <lineage>
        <taxon>Eukaryota</taxon>
        <taxon>Metazoa</taxon>
        <taxon>Ecdysozoa</taxon>
        <taxon>Nematoda</taxon>
        <taxon>Chromadorea</taxon>
        <taxon>Rhabditida</taxon>
        <taxon>Rhabditina</taxon>
        <taxon>Diplogasteromorpha</taxon>
        <taxon>Diplogasteroidea</taxon>
        <taxon>Neodiplogasteridae</taxon>
        <taxon>Pristionchus</taxon>
    </lineage>
</organism>
<dbReference type="GO" id="GO:2000009">
    <property type="term" value="P:negative regulation of protein localization to cell surface"/>
    <property type="evidence" value="ECO:0007669"/>
    <property type="project" value="TreeGrafter"/>
</dbReference>
<dbReference type="InterPro" id="IPR038879">
    <property type="entry name" value="GOPC"/>
</dbReference>
<reference evidence="4" key="1">
    <citation type="submission" date="2022-10" db="EMBL/GenBank/DDBJ databases">
        <title>Genome assembly of Pristionchus species.</title>
        <authorList>
            <person name="Yoshida K."/>
            <person name="Sommer R.J."/>
        </authorList>
    </citation>
    <scope>NUCLEOTIDE SEQUENCE [LARGE SCALE GENOMIC DNA]</scope>
    <source>
        <strain evidence="4">RS5460</strain>
    </source>
</reference>
<feature type="domain" description="PDZ" evidence="2">
    <location>
        <begin position="1"/>
        <end position="49"/>
    </location>
</feature>
<feature type="region of interest" description="Disordered" evidence="1">
    <location>
        <begin position="83"/>
        <end position="116"/>
    </location>
</feature>
<dbReference type="Gene3D" id="2.30.42.10">
    <property type="match status" value="1"/>
</dbReference>
<dbReference type="Proteomes" id="UP001328107">
    <property type="component" value="Unassembled WGS sequence"/>
</dbReference>
<evidence type="ECO:0000313" key="3">
    <source>
        <dbReference type="EMBL" id="GMR50893.1"/>
    </source>
</evidence>
<dbReference type="PANTHER" id="PTHR16528:SF2">
    <property type="entry name" value="GOLGI-ASSOCIATED PDZ AND COILED-COIL MOTIF-CONTAINING PROTEIN"/>
    <property type="match status" value="1"/>
</dbReference>
<dbReference type="PROSITE" id="PS50106">
    <property type="entry name" value="PDZ"/>
    <property type="match status" value="1"/>
</dbReference>